<proteinExistence type="predicted"/>
<name>A0ABS4QTW0_9HYPH</name>
<accession>A0ABS4QTW0</accession>
<dbReference type="EMBL" id="JAGILA010000001">
    <property type="protein sequence ID" value="MBP2233576.1"/>
    <property type="molecule type" value="Genomic_DNA"/>
</dbReference>
<evidence type="ECO:0000313" key="1">
    <source>
        <dbReference type="EMBL" id="MBP2233576.1"/>
    </source>
</evidence>
<reference evidence="1 2" key="1">
    <citation type="submission" date="2021-03" db="EMBL/GenBank/DDBJ databases">
        <title>Genomic Encyclopedia of Type Strains, Phase IV (KMG-IV): sequencing the most valuable type-strain genomes for metagenomic binning, comparative biology and taxonomic classification.</title>
        <authorList>
            <person name="Goeker M."/>
        </authorList>
    </citation>
    <scope>NUCLEOTIDE SEQUENCE [LARGE SCALE GENOMIC DNA]</scope>
    <source>
        <strain evidence="1 2">DSM 13372</strain>
    </source>
</reference>
<organism evidence="1 2">
    <name type="scientific">Sinorhizobium kostiense</name>
    <dbReference type="NCBI Taxonomy" id="76747"/>
    <lineage>
        <taxon>Bacteria</taxon>
        <taxon>Pseudomonadati</taxon>
        <taxon>Pseudomonadota</taxon>
        <taxon>Alphaproteobacteria</taxon>
        <taxon>Hyphomicrobiales</taxon>
        <taxon>Rhizobiaceae</taxon>
        <taxon>Sinorhizobium/Ensifer group</taxon>
        <taxon>Sinorhizobium</taxon>
    </lineage>
</organism>
<gene>
    <name evidence="1" type="ORF">J2Z31_000066</name>
</gene>
<comment type="caution">
    <text evidence="1">The sequence shown here is derived from an EMBL/GenBank/DDBJ whole genome shotgun (WGS) entry which is preliminary data.</text>
</comment>
<dbReference type="Proteomes" id="UP000730739">
    <property type="component" value="Unassembled WGS sequence"/>
</dbReference>
<sequence>MKGALNPQGQLGSTETINAEITLDPAQWSNVDRMGLLRVQLAQESRYDRKQVASARILPVNCGR</sequence>
<protein>
    <submittedName>
        <fullName evidence="1">Uncharacterized protein</fullName>
    </submittedName>
</protein>
<keyword evidence="2" id="KW-1185">Reference proteome</keyword>
<evidence type="ECO:0000313" key="2">
    <source>
        <dbReference type="Proteomes" id="UP000730739"/>
    </source>
</evidence>